<accession>A0A9D1JGP6</accession>
<dbReference type="Pfam" id="PF02687">
    <property type="entry name" value="FtsX"/>
    <property type="match status" value="1"/>
</dbReference>
<feature type="transmembrane region" description="Helical" evidence="6">
    <location>
        <begin position="149"/>
        <end position="173"/>
    </location>
</feature>
<keyword evidence="4 6" id="KW-1133">Transmembrane helix</keyword>
<reference evidence="8" key="2">
    <citation type="journal article" date="2021" name="PeerJ">
        <title>Extensive microbial diversity within the chicken gut microbiome revealed by metagenomics and culture.</title>
        <authorList>
            <person name="Gilroy R."/>
            <person name="Ravi A."/>
            <person name="Getino M."/>
            <person name="Pursley I."/>
            <person name="Horton D.L."/>
            <person name="Alikhan N.F."/>
            <person name="Baker D."/>
            <person name="Gharbi K."/>
            <person name="Hall N."/>
            <person name="Watson M."/>
            <person name="Adriaenssens E.M."/>
            <person name="Foster-Nyarko E."/>
            <person name="Jarju S."/>
            <person name="Secka A."/>
            <person name="Antonio M."/>
            <person name="Oren A."/>
            <person name="Chaudhuri R.R."/>
            <person name="La Ragione R."/>
            <person name="Hildebrand F."/>
            <person name="Pallen M.J."/>
        </authorList>
    </citation>
    <scope>NUCLEOTIDE SEQUENCE</scope>
    <source>
        <strain evidence="8">ChiSxjej1B13-7041</strain>
    </source>
</reference>
<dbReference type="Proteomes" id="UP000886841">
    <property type="component" value="Unassembled WGS sequence"/>
</dbReference>
<sequence>MSKFFYTRLAKENLKKNKSSYFPYILTGICTVAVFYMILSLTINPGVQEMNGGRDMQMVLQFGTAIVAIFAAIFLFYTNSFLIKRRKKELGLYCILGMDKGNLARLISLETLLVSLASVIGGLVAGVVLDRLIFWILLRVVRYEIPIQYHFYAPALVMTGAAFAGIYLLTLLFNLLQIGKAKPVELLRGGNVGEKEPKTRLIMAAAGALCMGAGYYIAITTENVIAAFALFFVAVLLVILGTYLIFTAGSIAVLKALRWNKGYYYHPRHFISVSGMIYRMKQNAVGLANICILSTGVLLAVATSVSMYASVQEIIETRYPTDVSFVMENDSYSFAGDMEEVVRQTAQEVGVEVNSYEGYANLEFTAVKEGSVFLTDQDYTGMDFSQVILVNEEEYEQLTGRKAQLEADQVLIYTRRGDTDDAQVELFGKTYQVKEHLENFPENGSDLALLMDSYYLVMDNDTMEEVYNGQKEAYQDYSSDYRYYGSITLAETGKETQKEFAGKLRENLAARYPEMGNENGMFAYLEGRVEHLEDIYMLYGGFLFLGVFLGLLFLMATVLIIYYKQISEGYDDQARFAIMRKVGMSDREIRKTIDEQVRKVFFLPLGMATVHVCAAFPLMNRMLKLMNMYNTKLFLACTAGAVVLFALFYTLVFKVTARTYYKIVKG</sequence>
<keyword evidence="3 6" id="KW-0812">Transmembrane</keyword>
<evidence type="ECO:0000256" key="6">
    <source>
        <dbReference type="PIRNR" id="PIRNR018968"/>
    </source>
</evidence>
<dbReference type="EMBL" id="DVHU01000104">
    <property type="protein sequence ID" value="HIR94060.1"/>
    <property type="molecule type" value="Genomic_DNA"/>
</dbReference>
<keyword evidence="2 6" id="KW-1003">Cell membrane</keyword>
<feature type="transmembrane region" description="Helical" evidence="6">
    <location>
        <begin position="536"/>
        <end position="563"/>
    </location>
</feature>
<keyword evidence="6" id="KW-0813">Transport</keyword>
<dbReference type="PANTHER" id="PTHR46795:SF3">
    <property type="entry name" value="ABC TRANSPORTER PERMEASE"/>
    <property type="match status" value="1"/>
</dbReference>
<protein>
    <submittedName>
        <fullName evidence="8">ABC transporter permease</fullName>
    </submittedName>
</protein>
<dbReference type="GO" id="GO:0055085">
    <property type="term" value="P:transmembrane transport"/>
    <property type="evidence" value="ECO:0007669"/>
    <property type="project" value="UniProtKB-UniRule"/>
</dbReference>
<gene>
    <name evidence="8" type="ORF">IAB98_11645</name>
</gene>
<evidence type="ECO:0000256" key="4">
    <source>
        <dbReference type="ARBA" id="ARBA00022989"/>
    </source>
</evidence>
<evidence type="ECO:0000256" key="3">
    <source>
        <dbReference type="ARBA" id="ARBA00022692"/>
    </source>
</evidence>
<evidence type="ECO:0000313" key="9">
    <source>
        <dbReference type="Proteomes" id="UP000886841"/>
    </source>
</evidence>
<name>A0A9D1JGP6_9FIRM</name>
<feature type="transmembrane region" description="Helical" evidence="6">
    <location>
        <begin position="103"/>
        <end position="129"/>
    </location>
</feature>
<feature type="domain" description="ABC3 transporter permease C-terminal" evidence="7">
    <location>
        <begin position="65"/>
        <end position="183"/>
    </location>
</feature>
<feature type="transmembrane region" description="Helical" evidence="6">
    <location>
        <begin position="21"/>
        <end position="39"/>
    </location>
</feature>
<evidence type="ECO:0000259" key="7">
    <source>
        <dbReference type="Pfam" id="PF02687"/>
    </source>
</evidence>
<feature type="transmembrane region" description="Helical" evidence="6">
    <location>
        <begin position="225"/>
        <end position="254"/>
    </location>
</feature>
<dbReference type="GO" id="GO:0005886">
    <property type="term" value="C:plasma membrane"/>
    <property type="evidence" value="ECO:0007669"/>
    <property type="project" value="UniProtKB-SubCell"/>
</dbReference>
<dbReference type="PIRSF" id="PIRSF018968">
    <property type="entry name" value="ABC_permease_BceB"/>
    <property type="match status" value="1"/>
</dbReference>
<comment type="subcellular location">
    <subcellularLocation>
        <location evidence="1 6">Cell membrane</location>
        <topology evidence="1 6">Multi-pass membrane protein</topology>
    </subcellularLocation>
</comment>
<evidence type="ECO:0000256" key="1">
    <source>
        <dbReference type="ARBA" id="ARBA00004651"/>
    </source>
</evidence>
<dbReference type="PANTHER" id="PTHR46795">
    <property type="entry name" value="ABC TRANSPORTER PERMEASE-RELATED-RELATED"/>
    <property type="match status" value="1"/>
</dbReference>
<evidence type="ECO:0000256" key="5">
    <source>
        <dbReference type="ARBA" id="ARBA00023136"/>
    </source>
</evidence>
<feature type="transmembrane region" description="Helical" evidence="6">
    <location>
        <begin position="201"/>
        <end position="219"/>
    </location>
</feature>
<feature type="transmembrane region" description="Helical" evidence="6">
    <location>
        <begin position="59"/>
        <end position="82"/>
    </location>
</feature>
<reference evidence="8" key="1">
    <citation type="submission" date="2020-10" db="EMBL/GenBank/DDBJ databases">
        <authorList>
            <person name="Gilroy R."/>
        </authorList>
    </citation>
    <scope>NUCLEOTIDE SEQUENCE</scope>
    <source>
        <strain evidence="8">ChiSxjej1B13-7041</strain>
    </source>
</reference>
<comment type="similarity">
    <text evidence="6">Belongs to the ABC-4 integral membrane protein family.</text>
</comment>
<keyword evidence="5 6" id="KW-0472">Membrane</keyword>
<dbReference type="InterPro" id="IPR003838">
    <property type="entry name" value="ABC3_permease_C"/>
</dbReference>
<evidence type="ECO:0000313" key="8">
    <source>
        <dbReference type="EMBL" id="HIR94060.1"/>
    </source>
</evidence>
<proteinExistence type="inferred from homology"/>
<dbReference type="InterPro" id="IPR027022">
    <property type="entry name" value="ABC_permease_BceB-typ"/>
</dbReference>
<comment type="caution">
    <text evidence="8">The sequence shown here is derived from an EMBL/GenBank/DDBJ whole genome shotgun (WGS) entry which is preliminary data.</text>
</comment>
<feature type="transmembrane region" description="Helical" evidence="6">
    <location>
        <begin position="600"/>
        <end position="619"/>
    </location>
</feature>
<dbReference type="AlphaFoldDB" id="A0A9D1JGP6"/>
<feature type="transmembrane region" description="Helical" evidence="6">
    <location>
        <begin position="284"/>
        <end position="309"/>
    </location>
</feature>
<organism evidence="8 9">
    <name type="scientific">Candidatus Egerieimonas intestinavium</name>
    <dbReference type="NCBI Taxonomy" id="2840777"/>
    <lineage>
        <taxon>Bacteria</taxon>
        <taxon>Bacillati</taxon>
        <taxon>Bacillota</taxon>
        <taxon>Clostridia</taxon>
        <taxon>Lachnospirales</taxon>
        <taxon>Lachnospiraceae</taxon>
        <taxon>Lachnospiraceae incertae sedis</taxon>
        <taxon>Candidatus Egerieimonas</taxon>
    </lineage>
</organism>
<feature type="transmembrane region" description="Helical" evidence="6">
    <location>
        <begin position="631"/>
        <end position="652"/>
    </location>
</feature>
<dbReference type="InterPro" id="IPR052536">
    <property type="entry name" value="ABC-4_Integral_Memb_Prot"/>
</dbReference>
<evidence type="ECO:0000256" key="2">
    <source>
        <dbReference type="ARBA" id="ARBA00022475"/>
    </source>
</evidence>